<name>A0A0M7B999_9RHOB</name>
<sequence length="391" mass="43469">MAENRTPDQIERQIEAERSALARSIDELQERFTPEAMVDQATAYVREHGRPVASRLAQQAKDNPLALALTGVGIAWLVAGPVKKRERSVSREHAISYDRREDYPKGDEAIFHSESPRLAATPDRSPPDPLDSPTTRHEPRPAWDHTKRQPVSGFREERPPMGGFERRIARARGEEPAEPSTWDRISSAARRGRDKAKGAISNMTSNSDNRRSYGRQEEEDRSLYERLAQGTERMSDAARDRVVQARAAAWDAQRELSARTSDVRASGRNAYMSQPLLAGVIAFGIGAVIGASLPRTQREDRYLGSYRDRAVDEAERIFHEESAKLRAVAEAAMDEAKDVATETMHEARERTPSGEEAVDKAENKAKSAADRVKSAAEEEAERQDLGGSVSS</sequence>
<dbReference type="AlphaFoldDB" id="A0A0M7B999"/>
<dbReference type="RefSeq" id="WP_055663208.1">
    <property type="nucleotide sequence ID" value="NZ_CYPR01000102.1"/>
</dbReference>
<dbReference type="InterPro" id="IPR022062">
    <property type="entry name" value="DUF3618"/>
</dbReference>
<dbReference type="Pfam" id="PF12277">
    <property type="entry name" value="DUF3618"/>
    <property type="match status" value="1"/>
</dbReference>
<organism evidence="3 4">
    <name type="scientific">Jannaschia seosinensis</name>
    <dbReference type="NCBI Taxonomy" id="313367"/>
    <lineage>
        <taxon>Bacteria</taxon>
        <taxon>Pseudomonadati</taxon>
        <taxon>Pseudomonadota</taxon>
        <taxon>Alphaproteobacteria</taxon>
        <taxon>Rhodobacterales</taxon>
        <taxon>Roseobacteraceae</taxon>
        <taxon>Jannaschia</taxon>
    </lineage>
</organism>
<dbReference type="STRING" id="313367.JSE7799_01670"/>
<proteinExistence type="predicted"/>
<keyword evidence="2" id="KW-1133">Transmembrane helix</keyword>
<keyword evidence="2" id="KW-0812">Transmembrane</keyword>
<reference evidence="3 4" key="1">
    <citation type="submission" date="2015-09" db="EMBL/GenBank/DDBJ databases">
        <authorList>
            <person name="Jackson K.R."/>
            <person name="Lunt B.L."/>
            <person name="Fisher J.N.B."/>
            <person name="Gardner A.V."/>
            <person name="Bailey M.E."/>
            <person name="Deus L.M."/>
            <person name="Earl A.S."/>
            <person name="Gibby P.D."/>
            <person name="Hartmann K.A."/>
            <person name="Liu J.E."/>
            <person name="Manci A.M."/>
            <person name="Nielsen D.A."/>
            <person name="Solomon M.B."/>
            <person name="Breakwell D.P."/>
            <person name="Burnett S.H."/>
            <person name="Grose J.H."/>
        </authorList>
    </citation>
    <scope>NUCLEOTIDE SEQUENCE [LARGE SCALE GENOMIC DNA]</scope>
    <source>
        <strain evidence="3 4">CECT 7799</strain>
    </source>
</reference>
<feature type="region of interest" description="Disordered" evidence="1">
    <location>
        <begin position="336"/>
        <end position="391"/>
    </location>
</feature>
<feature type="compositionally biased region" description="Basic and acidic residues" evidence="1">
    <location>
        <begin position="336"/>
        <end position="376"/>
    </location>
</feature>
<keyword evidence="4" id="KW-1185">Reference proteome</keyword>
<gene>
    <name evidence="3" type="ORF">JSE7799_01670</name>
</gene>
<keyword evidence="2" id="KW-0472">Membrane</keyword>
<accession>A0A0M7B999</accession>
<feature type="region of interest" description="Disordered" evidence="1">
    <location>
        <begin position="113"/>
        <end position="222"/>
    </location>
</feature>
<dbReference type="EMBL" id="CYPR01000102">
    <property type="protein sequence ID" value="CUH38951.1"/>
    <property type="molecule type" value="Genomic_DNA"/>
</dbReference>
<feature type="compositionally biased region" description="Basic and acidic residues" evidence="1">
    <location>
        <begin position="134"/>
        <end position="147"/>
    </location>
</feature>
<feature type="compositionally biased region" description="Basic and acidic residues" evidence="1">
    <location>
        <begin position="154"/>
        <end position="175"/>
    </location>
</feature>
<evidence type="ECO:0000256" key="2">
    <source>
        <dbReference type="SAM" id="Phobius"/>
    </source>
</evidence>
<evidence type="ECO:0000313" key="4">
    <source>
        <dbReference type="Proteomes" id="UP000049455"/>
    </source>
</evidence>
<feature type="compositionally biased region" description="Basic and acidic residues" evidence="1">
    <location>
        <begin position="208"/>
        <end position="222"/>
    </location>
</feature>
<evidence type="ECO:0008006" key="5">
    <source>
        <dbReference type="Google" id="ProtNLM"/>
    </source>
</evidence>
<protein>
    <recommendedName>
        <fullName evidence="5">DUF3618 domain-containing protein</fullName>
    </recommendedName>
</protein>
<dbReference type="Proteomes" id="UP000049455">
    <property type="component" value="Unassembled WGS sequence"/>
</dbReference>
<dbReference type="OrthoDB" id="7471221at2"/>
<evidence type="ECO:0000313" key="3">
    <source>
        <dbReference type="EMBL" id="CUH38951.1"/>
    </source>
</evidence>
<evidence type="ECO:0000256" key="1">
    <source>
        <dbReference type="SAM" id="MobiDB-lite"/>
    </source>
</evidence>
<feature type="transmembrane region" description="Helical" evidence="2">
    <location>
        <begin position="276"/>
        <end position="293"/>
    </location>
</feature>